<reference evidence="2 3" key="1">
    <citation type="journal article" date="2019" name="Sci. Rep.">
        <title>A high-quality genome of Eragrostis curvula grass provides insights into Poaceae evolution and supports new strategies to enhance forage quality.</title>
        <authorList>
            <person name="Carballo J."/>
            <person name="Santos B.A.C.M."/>
            <person name="Zappacosta D."/>
            <person name="Garbus I."/>
            <person name="Selva J.P."/>
            <person name="Gallo C.A."/>
            <person name="Diaz A."/>
            <person name="Albertini E."/>
            <person name="Caccamo M."/>
            <person name="Echenique V."/>
        </authorList>
    </citation>
    <scope>NUCLEOTIDE SEQUENCE [LARGE SCALE GENOMIC DNA]</scope>
    <source>
        <strain evidence="3">cv. Victoria</strain>
        <tissue evidence="2">Leaf</tissue>
    </source>
</reference>
<feature type="region of interest" description="Disordered" evidence="1">
    <location>
        <begin position="293"/>
        <end position="315"/>
    </location>
</feature>
<evidence type="ECO:0000256" key="1">
    <source>
        <dbReference type="SAM" id="MobiDB-lite"/>
    </source>
</evidence>
<feature type="non-terminal residue" evidence="2">
    <location>
        <position position="1"/>
    </location>
</feature>
<evidence type="ECO:0000313" key="2">
    <source>
        <dbReference type="EMBL" id="TVT97381.1"/>
    </source>
</evidence>
<protein>
    <submittedName>
        <fullName evidence="2">Uncharacterized protein</fullName>
    </submittedName>
</protein>
<name>A0A5J9SDZ2_9POAL</name>
<keyword evidence="3" id="KW-1185">Reference proteome</keyword>
<comment type="caution">
    <text evidence="2">The sequence shown here is derived from an EMBL/GenBank/DDBJ whole genome shotgun (WGS) entry which is preliminary data.</text>
</comment>
<proteinExistence type="predicted"/>
<organism evidence="2 3">
    <name type="scientific">Eragrostis curvula</name>
    <name type="common">weeping love grass</name>
    <dbReference type="NCBI Taxonomy" id="38414"/>
    <lineage>
        <taxon>Eukaryota</taxon>
        <taxon>Viridiplantae</taxon>
        <taxon>Streptophyta</taxon>
        <taxon>Embryophyta</taxon>
        <taxon>Tracheophyta</taxon>
        <taxon>Spermatophyta</taxon>
        <taxon>Magnoliopsida</taxon>
        <taxon>Liliopsida</taxon>
        <taxon>Poales</taxon>
        <taxon>Poaceae</taxon>
        <taxon>PACMAD clade</taxon>
        <taxon>Chloridoideae</taxon>
        <taxon>Eragrostideae</taxon>
        <taxon>Eragrostidinae</taxon>
        <taxon>Eragrostis</taxon>
    </lineage>
</organism>
<sequence length="507" mass="55622">MSYDANGDLSRNLQSPAGHDSHMLYVPEPLAPVHGGQIHVPHAEALLAMEMMRPAPVLGSLQQGPAINAGPHQAAPALHFHAPAAIDVGNNQVPPAPGFFQGPAVIDHNTMAAFGFPPLAMDNVEHQAFDYQALMLGVGSNLPFRPSGLLDQMVGAAGDQPDPAAFGFQEQQIADQWAPQQDQYGFHAPPAVDAGHNMAPSFGLQASAQQHLQPWMFGSWHHAPAMDAQATNGVDHHMNMEPQQEPAMGVEQNQVPAMGVQHQQAPAPEHAEPNPAPAQEVDDVDSWINGVLNDSPDDAVPPTASPHREQEELQATVAAQEQATNAVVDGAQDNERNEAPVSVYIPFVHGELDCTRCSTVRKILESSRVKPHDPQSGQSVVSYKSVEEKKRLSEQARHSTLTRDDAWAKFEEVKKEIAEEPDFSSSRTFKQLCRLDNEYRAYASRISDIYKIIENLEEKVQKVGRTGLLQIMEDLEEFLQEKKGLFYRINRGLLEFIKKDEHDEGGP</sequence>
<dbReference type="OrthoDB" id="661893at2759"/>
<feature type="region of interest" description="Disordered" evidence="1">
    <location>
        <begin position="1"/>
        <end position="21"/>
    </location>
</feature>
<gene>
    <name evidence="2" type="ORF">EJB05_57380</name>
</gene>
<dbReference type="Proteomes" id="UP000324897">
    <property type="component" value="Unassembled WGS sequence"/>
</dbReference>
<feature type="region of interest" description="Disordered" evidence="1">
    <location>
        <begin position="258"/>
        <end position="281"/>
    </location>
</feature>
<dbReference type="EMBL" id="RWGY01001012">
    <property type="protein sequence ID" value="TVT97381.1"/>
    <property type="molecule type" value="Genomic_DNA"/>
</dbReference>
<dbReference type="Gramene" id="TVT97381">
    <property type="protein sequence ID" value="TVT97381"/>
    <property type="gene ID" value="EJB05_57380"/>
</dbReference>
<dbReference type="AlphaFoldDB" id="A0A5J9SDZ2"/>
<feature type="non-terminal residue" evidence="2">
    <location>
        <position position="507"/>
    </location>
</feature>
<evidence type="ECO:0000313" key="3">
    <source>
        <dbReference type="Proteomes" id="UP000324897"/>
    </source>
</evidence>
<accession>A0A5J9SDZ2</accession>